<keyword evidence="1" id="KW-1133">Transmembrane helix</keyword>
<reference evidence="3" key="1">
    <citation type="submission" date="2017-11" db="EMBL/GenBank/DDBJ databases">
        <title>Otitis media/interna in a cat caused by the recently described species Corynebacterium provencense.</title>
        <authorList>
            <person name="Kittl S."/>
            <person name="Brodard I."/>
            <person name="Rychener L."/>
            <person name="Jores J."/>
            <person name="Roosje P."/>
            <person name="Gobeli Brawand S."/>
        </authorList>
    </citation>
    <scope>NUCLEOTIDE SEQUENCE [LARGE SCALE GENOMIC DNA]</scope>
    <source>
        <strain evidence="3">17KM38</strain>
    </source>
</reference>
<feature type="transmembrane region" description="Helical" evidence="1">
    <location>
        <begin position="71"/>
        <end position="91"/>
    </location>
</feature>
<protein>
    <submittedName>
        <fullName evidence="2">Uncharacterized protein</fullName>
    </submittedName>
</protein>
<keyword evidence="1" id="KW-0472">Membrane</keyword>
<dbReference type="Proteomes" id="UP000247696">
    <property type="component" value="Chromosome"/>
</dbReference>
<sequence>MEAIVVAVIAAGVPFLLRYLGPDWVEEQDQKMQKAAKSLGMIEDAQAIEERRKRRIKSFAYRSRLQSESTFTMWGYMTSLAAFGVLGLTVLTRYCPYPLEIWTGTAFIFFLIFLVSTLRDGNRTVDKTSSTDSEAENSVED</sequence>
<keyword evidence="1" id="KW-0812">Transmembrane</keyword>
<evidence type="ECO:0000256" key="1">
    <source>
        <dbReference type="SAM" id="Phobius"/>
    </source>
</evidence>
<organism evidence="2 3">
    <name type="scientific">Corynebacterium provencense</name>
    <dbReference type="NCBI Taxonomy" id="1737425"/>
    <lineage>
        <taxon>Bacteria</taxon>
        <taxon>Bacillati</taxon>
        <taxon>Actinomycetota</taxon>
        <taxon>Actinomycetes</taxon>
        <taxon>Mycobacteriales</taxon>
        <taxon>Corynebacteriaceae</taxon>
        <taxon>Corynebacterium</taxon>
    </lineage>
</organism>
<name>A0A2Z3YS68_9CORY</name>
<accession>A0A2Z3YS68</accession>
<gene>
    <name evidence="2" type="ORF">Csp1_00190</name>
</gene>
<dbReference type="RefSeq" id="WP_162620168.1">
    <property type="nucleotide sequence ID" value="NZ_CP024988.1"/>
</dbReference>
<dbReference type="KEGG" id="cpre:Csp1_00190"/>
<evidence type="ECO:0000313" key="3">
    <source>
        <dbReference type="Proteomes" id="UP000247696"/>
    </source>
</evidence>
<dbReference type="AlphaFoldDB" id="A0A2Z3YS68"/>
<feature type="transmembrane region" description="Helical" evidence="1">
    <location>
        <begin position="97"/>
        <end position="118"/>
    </location>
</feature>
<keyword evidence="3" id="KW-1185">Reference proteome</keyword>
<evidence type="ECO:0000313" key="2">
    <source>
        <dbReference type="EMBL" id="AWT24857.1"/>
    </source>
</evidence>
<proteinExistence type="predicted"/>
<dbReference type="EMBL" id="CP024988">
    <property type="protein sequence ID" value="AWT24857.1"/>
    <property type="molecule type" value="Genomic_DNA"/>
</dbReference>